<comment type="caution">
    <text evidence="3">The sequence shown here is derived from an EMBL/GenBank/DDBJ whole genome shotgun (WGS) entry which is preliminary data.</text>
</comment>
<dbReference type="GO" id="GO:0010508">
    <property type="term" value="P:positive regulation of autophagy"/>
    <property type="evidence" value="ECO:0007669"/>
    <property type="project" value="TreeGrafter"/>
</dbReference>
<dbReference type="PANTHER" id="PTHR12991:SF10">
    <property type="entry name" value="GATOR COMPLEX PROTEIN NPRL2"/>
    <property type="match status" value="1"/>
</dbReference>
<evidence type="ECO:0000313" key="4">
    <source>
        <dbReference type="Proteomes" id="UP001274830"/>
    </source>
</evidence>
<name>A0AAE0TS25_9PEZI</name>
<dbReference type="EMBL" id="JAUTXT010000030">
    <property type="protein sequence ID" value="KAK3672746.1"/>
    <property type="molecule type" value="Genomic_DNA"/>
</dbReference>
<dbReference type="GeneID" id="89963274"/>
<feature type="region of interest" description="Disordered" evidence="2">
    <location>
        <begin position="417"/>
        <end position="436"/>
    </location>
</feature>
<dbReference type="RefSeq" id="XP_064693559.1">
    <property type="nucleotide sequence ID" value="XM_064838734.1"/>
</dbReference>
<protein>
    <submittedName>
        <fullName evidence="3">Nitrogen permease regulator 2</fullName>
    </submittedName>
</protein>
<dbReference type="InterPro" id="IPR009348">
    <property type="entry name" value="NPR2-like"/>
</dbReference>
<organism evidence="3 4">
    <name type="scientific">Recurvomyces mirabilis</name>
    <dbReference type="NCBI Taxonomy" id="574656"/>
    <lineage>
        <taxon>Eukaryota</taxon>
        <taxon>Fungi</taxon>
        <taxon>Dikarya</taxon>
        <taxon>Ascomycota</taxon>
        <taxon>Pezizomycotina</taxon>
        <taxon>Dothideomycetes</taxon>
        <taxon>Dothideomycetidae</taxon>
        <taxon>Mycosphaerellales</taxon>
        <taxon>Teratosphaeriaceae</taxon>
        <taxon>Recurvomyces</taxon>
    </lineage>
</organism>
<dbReference type="GO" id="GO:0005774">
    <property type="term" value="C:vacuolar membrane"/>
    <property type="evidence" value="ECO:0007669"/>
    <property type="project" value="TreeGrafter"/>
</dbReference>
<dbReference type="AlphaFoldDB" id="A0AAE0TS25"/>
<evidence type="ECO:0000256" key="1">
    <source>
        <dbReference type="ARBA" id="ARBA00008433"/>
    </source>
</evidence>
<reference evidence="3" key="1">
    <citation type="submission" date="2023-07" db="EMBL/GenBank/DDBJ databases">
        <title>Black Yeasts Isolated from many extreme environments.</title>
        <authorList>
            <person name="Coleine C."/>
            <person name="Stajich J.E."/>
            <person name="Selbmann L."/>
        </authorList>
    </citation>
    <scope>NUCLEOTIDE SEQUENCE</scope>
    <source>
        <strain evidence="3">CCFEE 5485</strain>
    </source>
</reference>
<evidence type="ECO:0000313" key="3">
    <source>
        <dbReference type="EMBL" id="KAK3672746.1"/>
    </source>
</evidence>
<dbReference type="GO" id="GO:1904262">
    <property type="term" value="P:negative regulation of TORC1 signaling"/>
    <property type="evidence" value="ECO:0007669"/>
    <property type="project" value="TreeGrafter"/>
</dbReference>
<dbReference type="Pfam" id="PF06218">
    <property type="entry name" value="NPR2"/>
    <property type="match status" value="1"/>
</dbReference>
<dbReference type="GO" id="GO:0005096">
    <property type="term" value="F:GTPase activator activity"/>
    <property type="evidence" value="ECO:0007669"/>
    <property type="project" value="TreeGrafter"/>
</dbReference>
<sequence length="498" mass="56570">MLEAVFYIRFHPARGPSVIYQSPSRWVTSHSREDQESRPGQGPLLSFQNISAYLIPPYDLCNRALSVTTNGHAVLGYPISLEDPKYERNRFTFNVCFVLREDVDARPWTRVVEKTAAFFTALEVEDGLLTAEEDRDDKTEVDQDTNATFLSEDGDQRVIHKILETIRSQLNRYGETCIRVSDIHVLNLRLETPPKPDTPPKVRTWDVPLLIRALPPEEDCTPDLTLQRIIPFLDGIKHISLIATQADVEVKLVKRGIRELLRHDYVIPLDLFHFAAIYTTTADFTSFVNDTETLDECRNYITATTSTSANPDDKSPSITNQTLIHLYTTLTPGLPLDDFTLTHLPTLTTHGIDIRRFITFGIIKSFLRRIHKYGLLIPTTNPTTQTYLSGSIQSKTSPNEAAVREFERAWKKAALSSGWATPPSDPPPVQLSKKVSRTASAHGLEEDFDEEEKERLRGWLDGTHCFDEICLAMKMTEKKLMERIRRSDLGGEVVLFNK</sequence>
<gene>
    <name evidence="3" type="primary">NPR2</name>
    <name evidence="3" type="ORF">LTR78_007332</name>
</gene>
<comment type="similarity">
    <text evidence="1">Belongs to the NPR2 family.</text>
</comment>
<dbReference type="Proteomes" id="UP001274830">
    <property type="component" value="Unassembled WGS sequence"/>
</dbReference>
<dbReference type="GO" id="GO:1990130">
    <property type="term" value="C:GATOR1 complex"/>
    <property type="evidence" value="ECO:0007669"/>
    <property type="project" value="TreeGrafter"/>
</dbReference>
<proteinExistence type="inferred from homology"/>
<dbReference type="PANTHER" id="PTHR12991">
    <property type="entry name" value="NITROGEN PERMEASE REGULATOR 2/TUMOR SUPPRESSOR CANDIDATE 4"/>
    <property type="match status" value="1"/>
</dbReference>
<evidence type="ECO:0000256" key="2">
    <source>
        <dbReference type="SAM" id="MobiDB-lite"/>
    </source>
</evidence>
<accession>A0AAE0TS25</accession>
<keyword evidence="4" id="KW-1185">Reference proteome</keyword>